<gene>
    <name evidence="3" type="ORF">OBA43_14265</name>
</gene>
<dbReference type="InterPro" id="IPR000525">
    <property type="entry name" value="Initiator_Rep_WH1"/>
</dbReference>
<dbReference type="InterPro" id="IPR036390">
    <property type="entry name" value="WH_DNA-bd_sf"/>
</dbReference>
<dbReference type="RefSeq" id="WP_284584292.1">
    <property type="nucleotide sequence ID" value="NZ_CP106833.1"/>
</dbReference>
<keyword evidence="3" id="KW-0614">Plasmid</keyword>
<evidence type="ECO:0000259" key="2">
    <source>
        <dbReference type="Pfam" id="PF01051"/>
    </source>
</evidence>
<geneLocation type="plasmid" evidence="3 4">
    <name>pYWS9-3-2</name>
</geneLocation>
<proteinExistence type="inferred from homology"/>
<comment type="similarity">
    <text evidence="1">Belongs to the initiator RepB protein family.</text>
</comment>
<accession>A0ABY8VDM6</accession>
<dbReference type="Proteomes" id="UP001223501">
    <property type="component" value="Plasmid pYWS9-3-2"/>
</dbReference>
<protein>
    <submittedName>
        <fullName evidence="3">Replication initiation protein</fullName>
    </submittedName>
</protein>
<organism evidence="3 4">
    <name type="scientific">Empedobacter falsenii</name>
    <dbReference type="NCBI Taxonomy" id="343874"/>
    <lineage>
        <taxon>Bacteria</taxon>
        <taxon>Pseudomonadati</taxon>
        <taxon>Bacteroidota</taxon>
        <taxon>Flavobacteriia</taxon>
        <taxon>Flavobacteriales</taxon>
        <taxon>Weeksellaceae</taxon>
        <taxon>Empedobacter</taxon>
    </lineage>
</organism>
<keyword evidence="4" id="KW-1185">Reference proteome</keyword>
<evidence type="ECO:0000313" key="3">
    <source>
        <dbReference type="EMBL" id="WIH98743.1"/>
    </source>
</evidence>
<feature type="domain" description="Initiator Rep protein WH1" evidence="2">
    <location>
        <begin position="9"/>
        <end position="164"/>
    </location>
</feature>
<dbReference type="SUPFAM" id="SSF46785">
    <property type="entry name" value="Winged helix' DNA-binding domain"/>
    <property type="match status" value="2"/>
</dbReference>
<dbReference type="Pfam" id="PF01051">
    <property type="entry name" value="Rep3_N"/>
    <property type="match status" value="1"/>
</dbReference>
<dbReference type="Gene3D" id="1.10.10.10">
    <property type="entry name" value="Winged helix-like DNA-binding domain superfamily/Winged helix DNA-binding domain"/>
    <property type="match status" value="2"/>
</dbReference>
<dbReference type="InterPro" id="IPR036388">
    <property type="entry name" value="WH-like_DNA-bd_sf"/>
</dbReference>
<name>A0ABY8VDM6_9FLAO</name>
<sequence length="336" mass="40609">MKINNKELIQSYILTTAKYDYSVYEKRILYRIVEQLQLLIEGKTLNKNYSMQEIPHEDIKLFKFTFPFSAFKKNEEDKNHAQIKKALLSLEKKGFEYEDSEVWETINILYLPKVFKNKEYIGFTLREEIIQAFLDFSKGFKKYELKTAMEFESVYSMRFYELLSNQKTPINYSIDTLKEMFQIENKYKLTADFLRYVIEPAKKELDKCSPYTFHYETIKTGRKITSIRFIPIHQPQFEDKELKKQKLMKQISKRWFIPKNIEDYLIHNFEFTDKELKNNLNLFESLYNYLSEDELLDFLVELREPSVYANNRKGFIIGALKKKFEQIFEEKNILKK</sequence>
<dbReference type="Pfam" id="PF21205">
    <property type="entry name" value="Rep3_C"/>
    <property type="match status" value="1"/>
</dbReference>
<evidence type="ECO:0000256" key="1">
    <source>
        <dbReference type="ARBA" id="ARBA00038283"/>
    </source>
</evidence>
<reference evidence="3 4" key="1">
    <citation type="submission" date="2022-09" db="EMBL/GenBank/DDBJ databases">
        <title>Whole genome sequencing analysis of tet(X)-positive Empedobacter falsenii YWS9-3.</title>
        <authorList>
            <person name="Chen C."/>
            <person name="Lv Y.-L."/>
        </authorList>
    </citation>
    <scope>NUCLEOTIDE SEQUENCE [LARGE SCALE GENOMIC DNA]</scope>
    <source>
        <strain evidence="3 4">YWS9-3_T</strain>
        <plasmid evidence="3 4">pYWS9-3-2</plasmid>
    </source>
</reference>
<evidence type="ECO:0000313" key="4">
    <source>
        <dbReference type="Proteomes" id="UP001223501"/>
    </source>
</evidence>
<dbReference type="EMBL" id="CP106833">
    <property type="protein sequence ID" value="WIH98743.1"/>
    <property type="molecule type" value="Genomic_DNA"/>
</dbReference>